<sequence>MDSFVVSAPSSLVEEKQSYFPLANAVEPRIHIHEFGKYGTCQCAGCTGCNGDIYCISSQQCYKCYCKCAV</sequence>
<dbReference type="AlphaFoldDB" id="A0A7S8D6J3"/>
<evidence type="ECO:0000313" key="1">
    <source>
        <dbReference type="EMBL" id="QPC62954.1"/>
    </source>
</evidence>
<name>A0A7S8D6J3_FUSCU</name>
<protein>
    <submittedName>
        <fullName evidence="1">Uncharacterized protein</fullName>
    </submittedName>
</protein>
<dbReference type="EMBL" id="CP064748">
    <property type="protein sequence ID" value="QPC62954.1"/>
    <property type="molecule type" value="Genomic_DNA"/>
</dbReference>
<evidence type="ECO:0000313" key="2">
    <source>
        <dbReference type="Proteomes" id="UP000663297"/>
    </source>
</evidence>
<accession>A0A7S8D6J3</accession>
<organism evidence="1 2">
    <name type="scientific">Fusarium culmorum</name>
    <dbReference type="NCBI Taxonomy" id="5516"/>
    <lineage>
        <taxon>Eukaryota</taxon>
        <taxon>Fungi</taxon>
        <taxon>Dikarya</taxon>
        <taxon>Ascomycota</taxon>
        <taxon>Pezizomycotina</taxon>
        <taxon>Sordariomycetes</taxon>
        <taxon>Hypocreomycetidae</taxon>
        <taxon>Hypocreales</taxon>
        <taxon>Nectriaceae</taxon>
        <taxon>Fusarium</taxon>
    </lineage>
</organism>
<reference evidence="1" key="1">
    <citation type="submission" date="2020-11" db="EMBL/GenBank/DDBJ databases">
        <title>The chromosome-scale genome resource for two endophytic Fusarium species: F. culmorum and F. pseudograminearum.</title>
        <authorList>
            <person name="Yuan Z."/>
        </authorList>
    </citation>
    <scope>NUCLEOTIDE SEQUENCE</scope>
    <source>
        <strain evidence="1">Class2-1B</strain>
    </source>
</reference>
<gene>
    <name evidence="1" type="ORF">HYE67_005185</name>
</gene>
<dbReference type="Proteomes" id="UP000663297">
    <property type="component" value="Chromosome 2"/>
</dbReference>
<proteinExistence type="predicted"/>